<feature type="transmembrane region" description="Helical" evidence="7">
    <location>
        <begin position="167"/>
        <end position="191"/>
    </location>
</feature>
<organism evidence="8 9">
    <name type="scientific">Xanthobacter aminoxidans</name>
    <dbReference type="NCBI Taxonomy" id="186280"/>
    <lineage>
        <taxon>Bacteria</taxon>
        <taxon>Pseudomonadati</taxon>
        <taxon>Pseudomonadota</taxon>
        <taxon>Alphaproteobacteria</taxon>
        <taxon>Hyphomicrobiales</taxon>
        <taxon>Xanthobacteraceae</taxon>
        <taxon>Xanthobacter</taxon>
    </lineage>
</organism>
<evidence type="ECO:0000256" key="6">
    <source>
        <dbReference type="ARBA" id="ARBA00023136"/>
    </source>
</evidence>
<evidence type="ECO:0000256" key="3">
    <source>
        <dbReference type="ARBA" id="ARBA00022448"/>
    </source>
</evidence>
<evidence type="ECO:0000313" key="9">
    <source>
        <dbReference type="Proteomes" id="UP001604043"/>
    </source>
</evidence>
<dbReference type="Pfam" id="PF00860">
    <property type="entry name" value="Xan_ur_permease"/>
    <property type="match status" value="1"/>
</dbReference>
<reference evidence="8 9" key="1">
    <citation type="submission" date="2024-02" db="EMBL/GenBank/DDBJ databases">
        <title>Expansion and revision of Xanthobacter and proposal of Roseixanthobacter gen. nov.</title>
        <authorList>
            <person name="Soltysiak M.P.M."/>
            <person name="Jalihal A."/>
            <person name="Ory A."/>
            <person name="Chrisophersen C."/>
            <person name="Lee A.D."/>
            <person name="Boulton J."/>
            <person name="Springer M."/>
        </authorList>
    </citation>
    <scope>NUCLEOTIDE SEQUENCE [LARGE SCALE GENOMIC DNA]</scope>
    <source>
        <strain evidence="8 9">CB5</strain>
    </source>
</reference>
<evidence type="ECO:0000256" key="7">
    <source>
        <dbReference type="SAM" id="Phobius"/>
    </source>
</evidence>
<keyword evidence="9" id="KW-1185">Reference proteome</keyword>
<name>A0ABW6ZFU4_9HYPH</name>
<feature type="transmembrane region" description="Helical" evidence="7">
    <location>
        <begin position="198"/>
        <end position="219"/>
    </location>
</feature>
<feature type="transmembrane region" description="Helical" evidence="7">
    <location>
        <begin position="328"/>
        <end position="350"/>
    </location>
</feature>
<dbReference type="PANTHER" id="PTHR42810">
    <property type="entry name" value="PURINE PERMEASE C1399.01C-RELATED"/>
    <property type="match status" value="1"/>
</dbReference>
<feature type="transmembrane region" description="Helical" evidence="7">
    <location>
        <begin position="16"/>
        <end position="41"/>
    </location>
</feature>
<feature type="transmembrane region" description="Helical" evidence="7">
    <location>
        <begin position="108"/>
        <end position="128"/>
    </location>
</feature>
<dbReference type="InterPro" id="IPR006043">
    <property type="entry name" value="NCS2"/>
</dbReference>
<evidence type="ECO:0000313" key="8">
    <source>
        <dbReference type="EMBL" id="MFG1252499.1"/>
    </source>
</evidence>
<sequence length="570" mass="59551">MGTGRLRYDHESHPPLAVLVGSVAQHMGLMAVTLVFPLLVAQAAGVDAEMQRRYIDLAMLAMGVATLFQCWGRPVLFLPRIGCGYLLPAVFTAAYLPAALYAARAGGLGAVAGMTIAAGLAQVLFSRVMHRVRPFLPIEIVGLVVMLIGIILGVVAIKLMVGYSPSMAQVTLTGTGGALAGLAVMVALAAWGSPPLRAMAVLAGLAAGTLVHVGLGFGLGAPRPPVAVAPLLEPIRWPLAVPSFSVGLLPGFLAGALACILRSFGDMVASQRANDPNWRRPDYANIEAGVMADGLGTLFAGLIGTMGLNTYSASVGLSVATEVKARRVGLGVGLGWIALAFIPGSSVVVMAIPRPVLGAALLFASAFIVLSGISILGQRMLDARRTIVVGLGFLVGISFDEIPDFYARALSASAQELLTSSLVLGLFTALGLNALFRIGAVKSRHLVWTPSAGHAVLRQFLMDSAAADGARTEEVGRIAQIAEEFATAAPSLVDGPVEVTTRFDEFVLDVAFAWTGGALQPGPVPSFDAGVDEEAMLNGITFHLIQRLADRTHRRTLPDGRQELRCEVDQ</sequence>
<evidence type="ECO:0000256" key="2">
    <source>
        <dbReference type="ARBA" id="ARBA00008821"/>
    </source>
</evidence>
<dbReference type="RefSeq" id="WP_394008053.1">
    <property type="nucleotide sequence ID" value="NZ_JBAFUR010000002.1"/>
</dbReference>
<dbReference type="EMBL" id="JBAFUR010000002">
    <property type="protein sequence ID" value="MFG1252499.1"/>
    <property type="molecule type" value="Genomic_DNA"/>
</dbReference>
<feature type="transmembrane region" description="Helical" evidence="7">
    <location>
        <begin position="388"/>
        <end position="406"/>
    </location>
</feature>
<gene>
    <name evidence="8" type="ORF">V5F30_09820</name>
</gene>
<evidence type="ECO:0000256" key="1">
    <source>
        <dbReference type="ARBA" id="ARBA00004141"/>
    </source>
</evidence>
<protein>
    <submittedName>
        <fullName evidence="8">Solute carrier family 23 protein</fullName>
    </submittedName>
</protein>
<feature type="transmembrane region" description="Helical" evidence="7">
    <location>
        <begin position="53"/>
        <end position="71"/>
    </location>
</feature>
<proteinExistence type="inferred from homology"/>
<comment type="similarity">
    <text evidence="2">Belongs to the nucleobase:cation symporter-2 (NCS2) (TC 2.A.40) family.</text>
</comment>
<accession>A0ABW6ZFU4</accession>
<feature type="transmembrane region" description="Helical" evidence="7">
    <location>
        <begin position="418"/>
        <end position="436"/>
    </location>
</feature>
<comment type="subcellular location">
    <subcellularLocation>
        <location evidence="1">Membrane</location>
        <topology evidence="1">Multi-pass membrane protein</topology>
    </subcellularLocation>
</comment>
<evidence type="ECO:0000256" key="4">
    <source>
        <dbReference type="ARBA" id="ARBA00022692"/>
    </source>
</evidence>
<keyword evidence="5 7" id="KW-1133">Transmembrane helix</keyword>
<keyword evidence="4 7" id="KW-0812">Transmembrane</keyword>
<comment type="caution">
    <text evidence="8">The sequence shown here is derived from an EMBL/GenBank/DDBJ whole genome shotgun (WGS) entry which is preliminary data.</text>
</comment>
<dbReference type="PANTHER" id="PTHR42810:SF2">
    <property type="entry name" value="PURINE PERMEASE C1399.01C-RELATED"/>
    <property type="match status" value="1"/>
</dbReference>
<feature type="transmembrane region" description="Helical" evidence="7">
    <location>
        <begin position="239"/>
        <end position="261"/>
    </location>
</feature>
<feature type="transmembrane region" description="Helical" evidence="7">
    <location>
        <begin position="140"/>
        <end position="161"/>
    </location>
</feature>
<keyword evidence="6 7" id="KW-0472">Membrane</keyword>
<keyword evidence="3" id="KW-0813">Transport</keyword>
<feature type="transmembrane region" description="Helical" evidence="7">
    <location>
        <begin position="83"/>
        <end position="102"/>
    </location>
</feature>
<evidence type="ECO:0000256" key="5">
    <source>
        <dbReference type="ARBA" id="ARBA00022989"/>
    </source>
</evidence>
<feature type="transmembrane region" description="Helical" evidence="7">
    <location>
        <begin position="356"/>
        <end position="376"/>
    </location>
</feature>
<dbReference type="Proteomes" id="UP001604043">
    <property type="component" value="Unassembled WGS sequence"/>
</dbReference>